<evidence type="ECO:0000313" key="1">
    <source>
        <dbReference type="EMBL" id="EGP93566.1"/>
    </source>
</evidence>
<comment type="caution">
    <text evidence="1">The sequence shown here is derived from an EMBL/GenBank/DDBJ whole genome shotgun (WGS) entry which is preliminary data.</text>
</comment>
<dbReference type="Proteomes" id="UP000004440">
    <property type="component" value="Unassembled WGS sequence"/>
</dbReference>
<evidence type="ECO:0000313" key="2">
    <source>
        <dbReference type="Proteomes" id="UP000004440"/>
    </source>
</evidence>
<accession>F9CWB4</accession>
<protein>
    <submittedName>
        <fullName evidence="1">Uncharacterized protein</fullName>
    </submittedName>
</protein>
<dbReference type="STRING" id="1001994.MY1_0804"/>
<organism evidence="1 2">
    <name type="scientific">Nitrosarchaeum koreense MY1</name>
    <dbReference type="NCBI Taxonomy" id="1001994"/>
    <lineage>
        <taxon>Archaea</taxon>
        <taxon>Nitrososphaerota</taxon>
        <taxon>Nitrososphaeria</taxon>
        <taxon>Nitrosopumilales</taxon>
        <taxon>Nitrosopumilaceae</taxon>
        <taxon>Nitrosarchaeum</taxon>
    </lineage>
</organism>
<name>F9CWB4_9ARCH</name>
<keyword evidence="2" id="KW-1185">Reference proteome</keyword>
<reference evidence="1 2" key="1">
    <citation type="journal article" date="2011" name="J. Bacteriol.">
        <title>Genome Sequence of an Ammonia-Oxidizing Soil Archaeon, "Candidatus Nitrosoarchaeum koreensis" MY1.</title>
        <authorList>
            <person name="Kim B.K."/>
            <person name="Jung M.Y."/>
            <person name="Yu D.S."/>
            <person name="Park S.J."/>
            <person name="Oh T.K."/>
            <person name="Rhee S.K."/>
            <person name="Kim J.F."/>
        </authorList>
    </citation>
    <scope>NUCLEOTIDE SEQUENCE [LARGE SCALE GENOMIC DNA]</scope>
    <source>
        <strain evidence="1 2">MY1</strain>
    </source>
</reference>
<sequence>MSVYDKDIQKMIGENVSVLPVIPKPPYSFGETLKPSSKVRLIE</sequence>
<proteinExistence type="predicted"/>
<gene>
    <name evidence="1" type="ORF">MY1_0804</name>
</gene>
<dbReference type="EMBL" id="AFPU01000001">
    <property type="protein sequence ID" value="EGP93566.1"/>
    <property type="molecule type" value="Genomic_DNA"/>
</dbReference>
<dbReference type="AlphaFoldDB" id="F9CWB4"/>